<proteinExistence type="predicted"/>
<accession>J9F837</accession>
<protein>
    <submittedName>
        <fullName evidence="1">Uncharacterized protein</fullName>
    </submittedName>
</protein>
<feature type="non-terminal residue" evidence="1">
    <location>
        <position position="32"/>
    </location>
</feature>
<dbReference type="EMBL" id="AMCI01008735">
    <property type="protein sequence ID" value="EJW90608.1"/>
    <property type="molecule type" value="Genomic_DNA"/>
</dbReference>
<name>J9F837_9ZZZZ</name>
<comment type="caution">
    <text evidence="1">The sequence shown here is derived from an EMBL/GenBank/DDBJ whole genome shotgun (WGS) entry which is preliminary data.</text>
</comment>
<reference evidence="1" key="1">
    <citation type="journal article" date="2012" name="PLoS ONE">
        <title>Gene sets for utilization of primary and secondary nutrition supplies in the distal gut of endangered iberian lynx.</title>
        <authorList>
            <person name="Alcaide M."/>
            <person name="Messina E."/>
            <person name="Richter M."/>
            <person name="Bargiela R."/>
            <person name="Peplies J."/>
            <person name="Huws S.A."/>
            <person name="Newbold C.J."/>
            <person name="Golyshin P.N."/>
            <person name="Simon M.A."/>
            <person name="Lopez G."/>
            <person name="Yakimov M.M."/>
            <person name="Ferrer M."/>
        </authorList>
    </citation>
    <scope>NUCLEOTIDE SEQUENCE</scope>
</reference>
<sequence>MIYPQYKGDLPEYNNWGMSYDLPWNVLIRLDP</sequence>
<evidence type="ECO:0000313" key="1">
    <source>
        <dbReference type="EMBL" id="EJW90608.1"/>
    </source>
</evidence>
<gene>
    <name evidence="1" type="ORF">EVA_21290</name>
</gene>
<organism evidence="1">
    <name type="scientific">gut metagenome</name>
    <dbReference type="NCBI Taxonomy" id="749906"/>
    <lineage>
        <taxon>unclassified sequences</taxon>
        <taxon>metagenomes</taxon>
        <taxon>organismal metagenomes</taxon>
    </lineage>
</organism>
<dbReference type="AlphaFoldDB" id="J9F837"/>